<sequence>MESENWPENWPIQVDQLIFQKSLKKKDVASRFSVPSKCLKKLSGLQGRYVVDLRVRDKRGTFWKFRCFIRKTSHPKPVLSGDWHRFAVNKGLNIGDEVKLLEEIDQATRTLLHYRVEVKKAINLRLFGVSIEHAPSIAL</sequence>
<protein>
    <recommendedName>
        <fullName evidence="6">TF-B3 domain-containing protein</fullName>
    </recommendedName>
</protein>
<accession>A0AA87ZHU0</accession>
<dbReference type="SMART" id="SM01019">
    <property type="entry name" value="B3"/>
    <property type="match status" value="1"/>
</dbReference>
<organism evidence="7 8">
    <name type="scientific">Ficus carica</name>
    <name type="common">Common fig</name>
    <dbReference type="NCBI Taxonomy" id="3494"/>
    <lineage>
        <taxon>Eukaryota</taxon>
        <taxon>Viridiplantae</taxon>
        <taxon>Streptophyta</taxon>
        <taxon>Embryophyta</taxon>
        <taxon>Tracheophyta</taxon>
        <taxon>Spermatophyta</taxon>
        <taxon>Magnoliopsida</taxon>
        <taxon>eudicotyledons</taxon>
        <taxon>Gunneridae</taxon>
        <taxon>Pentapetalae</taxon>
        <taxon>rosids</taxon>
        <taxon>fabids</taxon>
        <taxon>Rosales</taxon>
        <taxon>Moraceae</taxon>
        <taxon>Ficeae</taxon>
        <taxon>Ficus</taxon>
    </lineage>
</organism>
<evidence type="ECO:0000256" key="3">
    <source>
        <dbReference type="ARBA" id="ARBA00023125"/>
    </source>
</evidence>
<proteinExistence type="predicted"/>
<dbReference type="InterPro" id="IPR003340">
    <property type="entry name" value="B3_DNA-bd"/>
</dbReference>
<keyword evidence="5" id="KW-0539">Nucleus</keyword>
<name>A0AA87ZHU0_FICCA</name>
<dbReference type="Pfam" id="PF02362">
    <property type="entry name" value="B3"/>
    <property type="match status" value="1"/>
</dbReference>
<evidence type="ECO:0000259" key="6">
    <source>
        <dbReference type="SMART" id="SM01019"/>
    </source>
</evidence>
<dbReference type="EMBL" id="BTGU01000001">
    <property type="protein sequence ID" value="GMN26668.1"/>
    <property type="molecule type" value="Genomic_DNA"/>
</dbReference>
<reference evidence="7" key="1">
    <citation type="submission" date="2023-07" db="EMBL/GenBank/DDBJ databases">
        <title>draft genome sequence of fig (Ficus carica).</title>
        <authorList>
            <person name="Takahashi T."/>
            <person name="Nishimura K."/>
        </authorList>
    </citation>
    <scope>NUCLEOTIDE SEQUENCE</scope>
</reference>
<comment type="subcellular location">
    <subcellularLocation>
        <location evidence="1">Nucleus</location>
    </subcellularLocation>
</comment>
<evidence type="ECO:0000313" key="8">
    <source>
        <dbReference type="Proteomes" id="UP001187192"/>
    </source>
</evidence>
<keyword evidence="2" id="KW-0805">Transcription regulation</keyword>
<gene>
    <name evidence="7" type="ORF">TIFTF001_001390</name>
</gene>
<dbReference type="AlphaFoldDB" id="A0AA87ZHU0"/>
<dbReference type="GO" id="GO:0005634">
    <property type="term" value="C:nucleus"/>
    <property type="evidence" value="ECO:0007669"/>
    <property type="project" value="UniProtKB-SubCell"/>
</dbReference>
<dbReference type="Proteomes" id="UP001187192">
    <property type="component" value="Unassembled WGS sequence"/>
</dbReference>
<evidence type="ECO:0000256" key="4">
    <source>
        <dbReference type="ARBA" id="ARBA00023163"/>
    </source>
</evidence>
<feature type="domain" description="TF-B3" evidence="6">
    <location>
        <begin position="19"/>
        <end position="117"/>
    </location>
</feature>
<evidence type="ECO:0000256" key="5">
    <source>
        <dbReference type="ARBA" id="ARBA00023242"/>
    </source>
</evidence>
<dbReference type="CDD" id="cd10017">
    <property type="entry name" value="B3_DNA"/>
    <property type="match status" value="1"/>
</dbReference>
<evidence type="ECO:0000313" key="7">
    <source>
        <dbReference type="EMBL" id="GMN26668.1"/>
    </source>
</evidence>
<keyword evidence="8" id="KW-1185">Reference proteome</keyword>
<dbReference type="InterPro" id="IPR015300">
    <property type="entry name" value="DNA-bd_pseudobarrel_sf"/>
</dbReference>
<dbReference type="GO" id="GO:0003677">
    <property type="term" value="F:DNA binding"/>
    <property type="evidence" value="ECO:0007669"/>
    <property type="project" value="UniProtKB-KW"/>
</dbReference>
<comment type="caution">
    <text evidence="7">The sequence shown here is derived from an EMBL/GenBank/DDBJ whole genome shotgun (WGS) entry which is preliminary data.</text>
</comment>
<dbReference type="Gene3D" id="2.40.330.10">
    <property type="entry name" value="DNA-binding pseudobarrel domain"/>
    <property type="match status" value="1"/>
</dbReference>
<keyword evidence="3" id="KW-0238">DNA-binding</keyword>
<evidence type="ECO:0000256" key="2">
    <source>
        <dbReference type="ARBA" id="ARBA00023015"/>
    </source>
</evidence>
<dbReference type="SUPFAM" id="SSF101936">
    <property type="entry name" value="DNA-binding pseudobarrel domain"/>
    <property type="match status" value="1"/>
</dbReference>
<evidence type="ECO:0000256" key="1">
    <source>
        <dbReference type="ARBA" id="ARBA00004123"/>
    </source>
</evidence>
<dbReference type="Gramene" id="FCD_00014114-RA">
    <property type="protein sequence ID" value="FCD_00014114-RA:cds"/>
    <property type="gene ID" value="FCD_00014114"/>
</dbReference>
<keyword evidence="4" id="KW-0804">Transcription</keyword>